<dbReference type="GO" id="GO:0019172">
    <property type="term" value="F:glyoxalase III activity"/>
    <property type="evidence" value="ECO:0007669"/>
    <property type="project" value="TreeGrafter"/>
</dbReference>
<dbReference type="CDD" id="cd03141">
    <property type="entry name" value="GATase1_Hsp31_like"/>
    <property type="match status" value="1"/>
</dbReference>
<keyword evidence="1" id="KW-0346">Stress response</keyword>
<dbReference type="SUPFAM" id="SSF52317">
    <property type="entry name" value="Class I glutamine amidotransferase-like"/>
    <property type="match status" value="1"/>
</dbReference>
<name>A0A6U6UL03_9DINO</name>
<evidence type="ECO:0000313" key="5">
    <source>
        <dbReference type="EMBL" id="CAD9638362.1"/>
    </source>
</evidence>
<protein>
    <recommendedName>
        <fullName evidence="4">DJ-1/PfpI domain-containing protein</fullName>
    </recommendedName>
</protein>
<evidence type="ECO:0000256" key="2">
    <source>
        <dbReference type="ARBA" id="ARBA00023239"/>
    </source>
</evidence>
<reference evidence="5" key="1">
    <citation type="submission" date="2021-01" db="EMBL/GenBank/DDBJ databases">
        <authorList>
            <person name="Corre E."/>
            <person name="Pelletier E."/>
            <person name="Niang G."/>
            <person name="Scheremetjew M."/>
            <person name="Finn R."/>
            <person name="Kale V."/>
            <person name="Holt S."/>
            <person name="Cochrane G."/>
            <person name="Meng A."/>
            <person name="Brown T."/>
            <person name="Cohen L."/>
        </authorList>
    </citation>
    <scope>NUCLEOTIDE SEQUENCE</scope>
    <source>
        <strain evidence="5">RCC3387</strain>
    </source>
</reference>
<organism evidence="5">
    <name type="scientific">Zooxanthella nutricula</name>
    <dbReference type="NCBI Taxonomy" id="1333877"/>
    <lineage>
        <taxon>Eukaryota</taxon>
        <taxon>Sar</taxon>
        <taxon>Alveolata</taxon>
        <taxon>Dinophyceae</taxon>
        <taxon>Peridiniales</taxon>
        <taxon>Peridiniales incertae sedis</taxon>
        <taxon>Zooxanthella</taxon>
    </lineage>
</organism>
<feature type="domain" description="DJ-1/PfpI" evidence="4">
    <location>
        <begin position="25"/>
        <end position="218"/>
    </location>
</feature>
<accession>A0A6U6UL03</accession>
<dbReference type="Gene3D" id="3.40.50.880">
    <property type="match status" value="1"/>
</dbReference>
<comment type="similarity">
    <text evidence="3">Belongs to the peptidase C56 family. HSP31-like subfamily.</text>
</comment>
<proteinExistence type="inferred from homology"/>
<dbReference type="Pfam" id="PF01965">
    <property type="entry name" value="DJ-1_PfpI"/>
    <property type="match status" value="1"/>
</dbReference>
<evidence type="ECO:0000256" key="3">
    <source>
        <dbReference type="ARBA" id="ARBA00038493"/>
    </source>
</evidence>
<dbReference type="InterPro" id="IPR050325">
    <property type="entry name" value="Prot/Nucl_acid_deglycase"/>
</dbReference>
<dbReference type="InterPro" id="IPR002818">
    <property type="entry name" value="DJ-1/PfpI"/>
</dbReference>
<dbReference type="PANTHER" id="PTHR48094:SF11">
    <property type="entry name" value="GLUTATHIONE-INDEPENDENT GLYOXALASE HSP31-RELATED"/>
    <property type="match status" value="1"/>
</dbReference>
<sequence length="221" mass="23529">MSKSVVIVCTSENKLGDHDTGAWSEEITGPYWVFKDKGYNVSFASVQGGKVPIDEASLSATFLTENDKRFEAEGVLEQLKDTPQISDIKVDDVDCVFFAGGHGTVVDFPKKCGDLATAAYGKGKIVAAVCHGPTALYAAKDGEEPLVKGKQVAGFSDEEEVAVGLKDKVDYTPEGKLKELGGIYSKGDPWSEYAVRDGNLVTGQNPQSSVKCAQLVVEALG</sequence>
<gene>
    <name evidence="5" type="ORF">BRAN1462_LOCUS56184</name>
</gene>
<dbReference type="EMBL" id="HBGW01088688">
    <property type="protein sequence ID" value="CAD9638362.1"/>
    <property type="molecule type" value="Transcribed_RNA"/>
</dbReference>
<dbReference type="InterPro" id="IPR029062">
    <property type="entry name" value="Class_I_gatase-like"/>
</dbReference>
<dbReference type="GO" id="GO:0019243">
    <property type="term" value="P:methylglyoxal catabolic process to D-lactate via S-lactoyl-glutathione"/>
    <property type="evidence" value="ECO:0007669"/>
    <property type="project" value="TreeGrafter"/>
</dbReference>
<keyword evidence="2" id="KW-0456">Lyase</keyword>
<dbReference type="AlphaFoldDB" id="A0A6U6UL03"/>
<dbReference type="PANTHER" id="PTHR48094">
    <property type="entry name" value="PROTEIN/NUCLEIC ACID DEGLYCASE DJ-1-RELATED"/>
    <property type="match status" value="1"/>
</dbReference>
<evidence type="ECO:0000259" key="4">
    <source>
        <dbReference type="Pfam" id="PF01965"/>
    </source>
</evidence>
<evidence type="ECO:0000256" key="1">
    <source>
        <dbReference type="ARBA" id="ARBA00023016"/>
    </source>
</evidence>
<dbReference type="GO" id="GO:0005737">
    <property type="term" value="C:cytoplasm"/>
    <property type="evidence" value="ECO:0007669"/>
    <property type="project" value="TreeGrafter"/>
</dbReference>